<feature type="compositionally biased region" description="Polar residues" evidence="1">
    <location>
        <begin position="2125"/>
        <end position="2141"/>
    </location>
</feature>
<accession>A0A176VM96</accession>
<feature type="compositionally biased region" description="Basic and acidic residues" evidence="1">
    <location>
        <begin position="555"/>
        <end position="569"/>
    </location>
</feature>
<feature type="compositionally biased region" description="Low complexity" evidence="1">
    <location>
        <begin position="1206"/>
        <end position="1247"/>
    </location>
</feature>
<feature type="compositionally biased region" description="Polar residues" evidence="1">
    <location>
        <begin position="1958"/>
        <end position="1974"/>
    </location>
</feature>
<feature type="compositionally biased region" description="Basic and acidic residues" evidence="1">
    <location>
        <begin position="321"/>
        <end position="343"/>
    </location>
</feature>
<comment type="caution">
    <text evidence="2">The sequence shown here is derived from an EMBL/GenBank/DDBJ whole genome shotgun (WGS) entry which is preliminary data.</text>
</comment>
<feature type="compositionally biased region" description="Low complexity" evidence="1">
    <location>
        <begin position="1029"/>
        <end position="1052"/>
    </location>
</feature>
<feature type="compositionally biased region" description="Low complexity" evidence="1">
    <location>
        <begin position="1353"/>
        <end position="1362"/>
    </location>
</feature>
<feature type="region of interest" description="Disordered" evidence="1">
    <location>
        <begin position="1007"/>
        <end position="1052"/>
    </location>
</feature>
<feature type="compositionally biased region" description="Acidic residues" evidence="1">
    <location>
        <begin position="166"/>
        <end position="186"/>
    </location>
</feature>
<feature type="compositionally biased region" description="Basic and acidic residues" evidence="1">
    <location>
        <begin position="793"/>
        <end position="804"/>
    </location>
</feature>
<feature type="compositionally biased region" description="Polar residues" evidence="1">
    <location>
        <begin position="653"/>
        <end position="672"/>
    </location>
</feature>
<feature type="compositionally biased region" description="Polar residues" evidence="1">
    <location>
        <begin position="1310"/>
        <end position="1321"/>
    </location>
</feature>
<organism evidence="2 3">
    <name type="scientific">Marchantia polymorpha subsp. ruderalis</name>
    <dbReference type="NCBI Taxonomy" id="1480154"/>
    <lineage>
        <taxon>Eukaryota</taxon>
        <taxon>Viridiplantae</taxon>
        <taxon>Streptophyta</taxon>
        <taxon>Embryophyta</taxon>
        <taxon>Marchantiophyta</taxon>
        <taxon>Marchantiopsida</taxon>
        <taxon>Marchantiidae</taxon>
        <taxon>Marchantiales</taxon>
        <taxon>Marchantiaceae</taxon>
        <taxon>Marchantia</taxon>
    </lineage>
</organism>
<feature type="compositionally biased region" description="Gly residues" evidence="1">
    <location>
        <begin position="1069"/>
        <end position="1081"/>
    </location>
</feature>
<feature type="compositionally biased region" description="Polar residues" evidence="1">
    <location>
        <begin position="1641"/>
        <end position="1655"/>
    </location>
</feature>
<feature type="compositionally biased region" description="Low complexity" evidence="1">
    <location>
        <begin position="1877"/>
        <end position="1957"/>
    </location>
</feature>
<evidence type="ECO:0000313" key="3">
    <source>
        <dbReference type="Proteomes" id="UP000077202"/>
    </source>
</evidence>
<feature type="compositionally biased region" description="Low complexity" evidence="1">
    <location>
        <begin position="469"/>
        <end position="482"/>
    </location>
</feature>
<feature type="region of interest" description="Disordered" evidence="1">
    <location>
        <begin position="1"/>
        <end position="38"/>
    </location>
</feature>
<feature type="region of interest" description="Disordered" evidence="1">
    <location>
        <begin position="1353"/>
        <end position="1378"/>
    </location>
</feature>
<feature type="compositionally biased region" description="Low complexity" evidence="1">
    <location>
        <begin position="1322"/>
        <end position="1336"/>
    </location>
</feature>
<feature type="compositionally biased region" description="Low complexity" evidence="1">
    <location>
        <begin position="522"/>
        <end position="551"/>
    </location>
</feature>
<evidence type="ECO:0000313" key="2">
    <source>
        <dbReference type="EMBL" id="OAE21431.1"/>
    </source>
</evidence>
<feature type="compositionally biased region" description="Low complexity" evidence="1">
    <location>
        <begin position="1710"/>
        <end position="1727"/>
    </location>
</feature>
<feature type="compositionally biased region" description="Low complexity" evidence="1">
    <location>
        <begin position="371"/>
        <end position="428"/>
    </location>
</feature>
<feature type="compositionally biased region" description="Polar residues" evidence="1">
    <location>
        <begin position="1491"/>
        <end position="1519"/>
    </location>
</feature>
<feature type="compositionally biased region" description="Polar residues" evidence="1">
    <location>
        <begin position="2167"/>
        <end position="2180"/>
    </location>
</feature>
<feature type="compositionally biased region" description="Low complexity" evidence="1">
    <location>
        <begin position="1432"/>
        <end position="1446"/>
    </location>
</feature>
<feature type="region of interest" description="Disordered" evidence="1">
    <location>
        <begin position="1068"/>
        <end position="1109"/>
    </location>
</feature>
<feature type="region of interest" description="Disordered" evidence="1">
    <location>
        <begin position="1541"/>
        <end position="1600"/>
    </location>
</feature>
<feature type="compositionally biased region" description="Low complexity" evidence="1">
    <location>
        <begin position="2014"/>
        <end position="2040"/>
    </location>
</feature>
<feature type="compositionally biased region" description="Low complexity" evidence="1">
    <location>
        <begin position="1765"/>
        <end position="1857"/>
    </location>
</feature>
<feature type="compositionally biased region" description="Basic and acidic residues" evidence="1">
    <location>
        <begin position="1476"/>
        <end position="1486"/>
    </location>
</feature>
<feature type="compositionally biased region" description="Pro residues" evidence="1">
    <location>
        <begin position="429"/>
        <end position="445"/>
    </location>
</feature>
<feature type="region of interest" description="Disordered" evidence="1">
    <location>
        <begin position="115"/>
        <end position="296"/>
    </location>
</feature>
<feature type="region of interest" description="Disordered" evidence="1">
    <location>
        <begin position="1133"/>
        <end position="1154"/>
    </location>
</feature>
<dbReference type="InterPro" id="IPR039317">
    <property type="entry name" value="TIC"/>
</dbReference>
<dbReference type="EMBL" id="LVLJ01003432">
    <property type="protein sequence ID" value="OAE21431.1"/>
    <property type="molecule type" value="Genomic_DNA"/>
</dbReference>
<feature type="compositionally biased region" description="Low complexity" evidence="1">
    <location>
        <begin position="1542"/>
        <end position="1557"/>
    </location>
</feature>
<feature type="compositionally biased region" description="Low complexity" evidence="1">
    <location>
        <begin position="1987"/>
        <end position="1996"/>
    </location>
</feature>
<feature type="compositionally biased region" description="Polar residues" evidence="1">
    <location>
        <begin position="1170"/>
        <end position="1205"/>
    </location>
</feature>
<feature type="region of interest" description="Disordered" evidence="1">
    <location>
        <begin position="319"/>
        <end position="807"/>
    </location>
</feature>
<reference evidence="2" key="1">
    <citation type="submission" date="2016-03" db="EMBL/GenBank/DDBJ databases">
        <title>Mechanisms controlling the formation of the plant cell surface in tip-growing cells are functionally conserved among land plants.</title>
        <authorList>
            <person name="Honkanen S."/>
            <person name="Jones V.A."/>
            <person name="Morieri G."/>
            <person name="Champion C."/>
            <person name="Hetherington A.J."/>
            <person name="Kelly S."/>
            <person name="Saint-Marcoux D."/>
            <person name="Proust H."/>
            <person name="Prescott H."/>
            <person name="Dolan L."/>
        </authorList>
    </citation>
    <scope>NUCLEOTIDE SEQUENCE [LARGE SCALE GENOMIC DNA]</scope>
    <source>
        <tissue evidence="2">Whole gametophyte</tissue>
    </source>
</reference>
<feature type="compositionally biased region" description="Polar residues" evidence="1">
    <location>
        <begin position="2187"/>
        <end position="2219"/>
    </location>
</feature>
<feature type="compositionally biased region" description="Polar residues" evidence="1">
    <location>
        <begin position="153"/>
        <end position="163"/>
    </location>
</feature>
<feature type="compositionally biased region" description="Polar residues" evidence="1">
    <location>
        <begin position="1584"/>
        <end position="1596"/>
    </location>
</feature>
<feature type="compositionally biased region" description="Low complexity" evidence="1">
    <location>
        <begin position="2064"/>
        <end position="2080"/>
    </location>
</feature>
<feature type="compositionally biased region" description="Polar residues" evidence="1">
    <location>
        <begin position="135"/>
        <end position="144"/>
    </location>
</feature>
<feature type="compositionally biased region" description="Polar residues" evidence="1">
    <location>
        <begin position="494"/>
        <end position="506"/>
    </location>
</feature>
<feature type="compositionally biased region" description="Basic and acidic residues" evidence="1">
    <location>
        <begin position="115"/>
        <end position="126"/>
    </location>
</feature>
<dbReference type="GO" id="GO:0005634">
    <property type="term" value="C:nucleus"/>
    <property type="evidence" value="ECO:0007669"/>
    <property type="project" value="TreeGrafter"/>
</dbReference>
<feature type="compositionally biased region" description="Low complexity" evidence="1">
    <location>
        <begin position="253"/>
        <end position="265"/>
    </location>
</feature>
<dbReference type="Proteomes" id="UP000077202">
    <property type="component" value="Unassembled WGS sequence"/>
</dbReference>
<feature type="compositionally biased region" description="Basic and acidic residues" evidence="1">
    <location>
        <begin position="579"/>
        <end position="591"/>
    </location>
</feature>
<feature type="compositionally biased region" description="Polar residues" evidence="1">
    <location>
        <begin position="1859"/>
        <end position="1869"/>
    </location>
</feature>
<feature type="compositionally biased region" description="Pro residues" evidence="1">
    <location>
        <begin position="356"/>
        <end position="370"/>
    </location>
</feature>
<feature type="compositionally biased region" description="Polar residues" evidence="1">
    <location>
        <begin position="1667"/>
        <end position="1678"/>
    </location>
</feature>
<dbReference type="PANTHER" id="PTHR34798:SF2">
    <property type="entry name" value="PROTEIN TIME FOR COFFEE"/>
    <property type="match status" value="1"/>
</dbReference>
<feature type="compositionally biased region" description="Basic and acidic residues" evidence="1">
    <location>
        <begin position="690"/>
        <end position="781"/>
    </location>
</feature>
<feature type="region of interest" description="Disordered" evidence="1">
    <location>
        <begin position="1622"/>
        <end position="2219"/>
    </location>
</feature>
<feature type="region of interest" description="Disordered" evidence="1">
    <location>
        <begin position="1310"/>
        <end position="1336"/>
    </location>
</feature>
<keyword evidence="3" id="KW-1185">Reference proteome</keyword>
<feature type="compositionally biased region" description="Gly residues" evidence="1">
    <location>
        <begin position="2100"/>
        <end position="2116"/>
    </location>
</feature>
<name>A0A176VM96_MARPO</name>
<dbReference type="PANTHER" id="PTHR34798">
    <property type="entry name" value="PROTEIN TIME FOR COFFEE"/>
    <property type="match status" value="1"/>
</dbReference>
<protein>
    <submittedName>
        <fullName evidence="2">Uncharacterized protein</fullName>
    </submittedName>
</protein>
<sequence length="2219" mass="229957">MYGEGGSAHPGGHDGLRLPLSHKRGLTRPDPIASHPIPTSVFMTMDGLMSERKGLGCPASGGPLHGRPRVGNTSPLTSGFVAYLASFVSFPALFLSLEGSLGEDGDDILDDAHNQRLRERPSKKDSSSGPGGQGLNSNSIGSASRNKRKRQNSQEVQAQARSSTADEVDETTEDTEMGASEDDDDPPPPPIPRRMGKSRPQGKFLDDGISGDLPAVPRKARTAILKRPQESPSPPVVEAPPSHGPSVIPRTPAPSNAPSSSSVASLKPGRRTKPSSSKPRAAKLPKVSQPSISESEVEVAEALFDLALGIFQPPPVQEINAEVKSEPKPKIESKQDAEVKSEPKMSVSTSAAKSSPPRPPPPPPLPPPVAPAASATSAPSALSSPSVPSVSAAPTSSVSAATPPPAVTSTISASVSASPAAQATTPSPVLSPSPPPPAAAPPPAEAPKRKRPRIRTRPDETGSSSQTRALGSSAGSPAVPSISGPPPPSKSEPEQVSTSNSPVTEKSPTRSEACAPAPAGPPAAAVAAAAVVPPTAPAAPTQSVSSPPATVQRHNSLEKKAPAEKKITKVETSSVSGSSDKKSNAQFDRKAVPANMSSPPAAPPREADQTASAPAVNEPITKLELGKRSAQQANATSDGVRPIIDLMAPPVSKPTSTSANERTTEASAVSNKEITDKAHVEPPAPSEGTWMEREKERDKEREREREVQREKDRERERERDKERDRERDRERERERERDREREKDRQRENHRENAQRERENQKEIPRERDRKEEREKSEHGKQQPPVQRSGKMGKSESRVQKAERAASANATSAASSFLASAPPPGAAVAAGVSSAPLSVPGGVSGWAMGMTGAGVPGVGYYDSTAAAAATWPGAPVPGAPPGDETAPPVQLPHTYILQQQQQRQPLKRCARHVYIAHFIEMQQNIQRQSYLHATAYQNSASLFGPQLGTKSYNLNHPLPPSESLFGSGPVGPIAGGLSVAPGPSVVAGGGGNVPGLVGTVTERNLGPSTLAASAQSKERAYMESIGRKQSSQPAQQHQQPTQNVPSLSLQTGTTAAGSVAAATATVANGGPGANSGHGSGGTHMNVSSAAPTGSNMVVPGAGSGNGGAANHAAAAQAQYLQGFMQQGGFPFPFQGAPFGPPTFIGPPGHIGPQQAAQYFGTQYYPSHMVQHTPSHAQQQVQQPSGTSTVAGSALKQQHNSQQSVRSFPPNSPQHQHQQQQSSLAPPSQSPSHSQQQHPQGSNSQQVQRPADRDRNNAGDSSSTAESKFPMLPRGMYGQSNNNVTVSSVNSSASVVIGAGMQNLPNQDFTLINTMGSKQGNKQQQQQQHQAAGQLAAQQQSSLASQLQQQQQQQVVVQHHGSSPTLQMSLKGIDQPSSQTYSSMSMAAMNRGPGPIGLAPVAAVMAPQGHVMLQGMGTDPGRGHVPHHQSGVAQAHQHPLQQGQQQPRGVTMQRVGTGPPGEDRGGMADGGAFNNRNARDSGDEQKIPSKRGMSSSSALTRVDMETSSSMQGSPTGSGVQASRMAGNVGSTLNLMSPTSAIMASRSGQSAGGSSLQQSAPPPSGSQNSKQQVMPRGKIPPGGAPTATSAQSPLSFSDRNPMGAVLSSKATSQNLSLAGANVAPTSQGLRQGPVTQHPLKLSNRPSLGSMPTPSGTAPQEVLAAAIVKQRQQARPQGQVTPNPGPPSRLPPGNQGGQPTSSGMPLPPLPPVSKSTMSSASKSTSAGKGSFPLSHKPPGGAASKRSSPASGPPNVGLLGPSPPPAKPSPQQQGQGQHHLQQTSQQQQNVSQIHSQQTQPSQQSMQQSPQQPQALSTAQQQQQQYQQAQQAHMNSQQVQQAKLQHQQQQMHHQIRQQMYMQGPSYQQHQQPGSPMNPHPQQPSVMHQQSQQSSQQMHQQASPTSPQAQQQQQHSSPQLHQQQHMQGAPTSFSGHSSNGGLSLGPPTLTLGTGSNGNSSNSSRACSTDGMANSQGQAPRSHSGASKGGMSGSGMPMPNSNSQRSHGSGPSFMHGGQFNSGVPSGQQQSSSPRNGPGSPYVQTSSNTGGGGKSGEQKSASDASGQEQMNGMRMMSGSSPSRMPSGSLNLQSMPQRPNSGGSSAGKSLGGQFAGSNYGEGVGARSGLMLSVGSPTMASNNNSPGSHVMSNNGSANSSGPNSSPHMGSDGRPMFGSSSGSANQMSMASQGHGASPHQSSLSSPPGPTPNSQSGQSGMLGQTSSAVQP</sequence>
<feature type="region of interest" description="Disordered" evidence="1">
    <location>
        <begin position="1170"/>
        <end position="1275"/>
    </location>
</feature>
<evidence type="ECO:0000256" key="1">
    <source>
        <dbReference type="SAM" id="MobiDB-lite"/>
    </source>
</evidence>
<feature type="region of interest" description="Disordered" evidence="1">
    <location>
        <begin position="1419"/>
        <end position="1522"/>
    </location>
</feature>
<proteinExistence type="predicted"/>
<feature type="compositionally biased region" description="Polar residues" evidence="1">
    <location>
        <begin position="1082"/>
        <end position="1095"/>
    </location>
</feature>
<feature type="compositionally biased region" description="Low complexity" evidence="1">
    <location>
        <begin position="2142"/>
        <end position="2156"/>
    </location>
</feature>
<feature type="compositionally biased region" description="Polar residues" evidence="1">
    <location>
        <begin position="2081"/>
        <end position="2091"/>
    </location>
</feature>
<gene>
    <name evidence="2" type="ORF">AXG93_3506s1050</name>
</gene>
<dbReference type="GO" id="GO:0042752">
    <property type="term" value="P:regulation of circadian rhythm"/>
    <property type="evidence" value="ECO:0007669"/>
    <property type="project" value="InterPro"/>
</dbReference>